<dbReference type="PROSITE" id="PS51085">
    <property type="entry name" value="2FE2S_FER_2"/>
    <property type="match status" value="1"/>
</dbReference>
<dbReference type="InterPro" id="IPR002888">
    <property type="entry name" value="2Fe-2S-bd"/>
</dbReference>
<evidence type="ECO:0000313" key="9">
    <source>
        <dbReference type="Proteomes" id="UP000077407"/>
    </source>
</evidence>
<dbReference type="PANTHER" id="PTHR44379:SF7">
    <property type="entry name" value="XANTHINE DEHYDROGENASE SUBUNIT E-RELATED"/>
    <property type="match status" value="1"/>
</dbReference>
<feature type="domain" description="2Fe-2S ferredoxin-type" evidence="7">
    <location>
        <begin position="8"/>
        <end position="84"/>
    </location>
</feature>
<dbReference type="GO" id="GO:0051537">
    <property type="term" value="F:2 iron, 2 sulfur cluster binding"/>
    <property type="evidence" value="ECO:0007669"/>
    <property type="project" value="UniProtKB-KW"/>
</dbReference>
<protein>
    <submittedName>
        <fullName evidence="8">Caffeine dehydrogenase subunit gamma</fullName>
        <ecNumber evidence="8">1.17.5.2</ecNumber>
    </submittedName>
</protein>
<evidence type="ECO:0000256" key="3">
    <source>
        <dbReference type="ARBA" id="ARBA00023002"/>
    </source>
</evidence>
<dbReference type="FunFam" id="3.10.20.30:FF:000020">
    <property type="entry name" value="Xanthine dehydrogenase iron-sulfur subunit"/>
    <property type="match status" value="1"/>
</dbReference>
<dbReference type="InterPro" id="IPR012675">
    <property type="entry name" value="Beta-grasp_dom_sf"/>
</dbReference>
<proteinExistence type="predicted"/>
<keyword evidence="2" id="KW-0479">Metal-binding</keyword>
<evidence type="ECO:0000256" key="1">
    <source>
        <dbReference type="ARBA" id="ARBA00022714"/>
    </source>
</evidence>
<dbReference type="InterPro" id="IPR001041">
    <property type="entry name" value="2Fe-2S_ferredoxin-type"/>
</dbReference>
<dbReference type="Pfam" id="PF01799">
    <property type="entry name" value="Fer2_2"/>
    <property type="match status" value="1"/>
</dbReference>
<dbReference type="SUPFAM" id="SSF54292">
    <property type="entry name" value="2Fe-2S ferredoxin-like"/>
    <property type="match status" value="1"/>
</dbReference>
<dbReference type="SUPFAM" id="SSF47741">
    <property type="entry name" value="CO dehydrogenase ISP C-domain like"/>
    <property type="match status" value="1"/>
</dbReference>
<dbReference type="AlphaFoldDB" id="A0A166R164"/>
<keyword evidence="1" id="KW-0001">2Fe-2S</keyword>
<dbReference type="OrthoDB" id="9796880at2"/>
<dbReference type="CDD" id="cd00207">
    <property type="entry name" value="fer2"/>
    <property type="match status" value="1"/>
</dbReference>
<dbReference type="RefSeq" id="WP_063554995.1">
    <property type="nucleotide sequence ID" value="NZ_LITT01000011.1"/>
</dbReference>
<evidence type="ECO:0000313" key="8">
    <source>
        <dbReference type="EMBL" id="OAA90561.1"/>
    </source>
</evidence>
<evidence type="ECO:0000256" key="4">
    <source>
        <dbReference type="ARBA" id="ARBA00023004"/>
    </source>
</evidence>
<evidence type="ECO:0000256" key="5">
    <source>
        <dbReference type="ARBA" id="ARBA00023014"/>
    </source>
</evidence>
<dbReference type="EMBL" id="LITT01000011">
    <property type="protein sequence ID" value="OAA90561.1"/>
    <property type="molecule type" value="Genomic_DNA"/>
</dbReference>
<dbReference type="InterPro" id="IPR006058">
    <property type="entry name" value="2Fe2S_fd_BS"/>
</dbReference>
<dbReference type="Gene3D" id="3.10.20.30">
    <property type="match status" value="1"/>
</dbReference>
<evidence type="ECO:0000259" key="7">
    <source>
        <dbReference type="PROSITE" id="PS51085"/>
    </source>
</evidence>
<dbReference type="GO" id="GO:0046872">
    <property type="term" value="F:metal ion binding"/>
    <property type="evidence" value="ECO:0007669"/>
    <property type="project" value="UniProtKB-KW"/>
</dbReference>
<evidence type="ECO:0000256" key="6">
    <source>
        <dbReference type="ARBA" id="ARBA00060707"/>
    </source>
</evidence>
<keyword evidence="3 8" id="KW-0560">Oxidoreductase</keyword>
<dbReference type="PATRIC" id="fig|1538.10.peg.373"/>
<dbReference type="InterPro" id="IPR051452">
    <property type="entry name" value="Diverse_Oxidoreductases"/>
</dbReference>
<dbReference type="InterPro" id="IPR036010">
    <property type="entry name" value="2Fe-2S_ferredoxin-like_sf"/>
</dbReference>
<organism evidence="8 9">
    <name type="scientific">Clostridium ljungdahlii</name>
    <dbReference type="NCBI Taxonomy" id="1538"/>
    <lineage>
        <taxon>Bacteria</taxon>
        <taxon>Bacillati</taxon>
        <taxon>Bacillota</taxon>
        <taxon>Clostridia</taxon>
        <taxon>Eubacteriales</taxon>
        <taxon>Clostridiaceae</taxon>
        <taxon>Clostridium</taxon>
    </lineage>
</organism>
<dbReference type="Pfam" id="PF00111">
    <property type="entry name" value="Fer2"/>
    <property type="match status" value="1"/>
</dbReference>
<accession>A0A166R164</accession>
<dbReference type="Proteomes" id="UP000077407">
    <property type="component" value="Unassembled WGS sequence"/>
</dbReference>
<comment type="caution">
    <text evidence="8">The sequence shown here is derived from an EMBL/GenBank/DDBJ whole genome shotgun (WGS) entry which is preliminary data.</text>
</comment>
<comment type="pathway">
    <text evidence="6">Alkaloid degradation; nicotine degradation.</text>
</comment>
<evidence type="ECO:0000256" key="2">
    <source>
        <dbReference type="ARBA" id="ARBA00022723"/>
    </source>
</evidence>
<dbReference type="Gene3D" id="1.10.150.120">
    <property type="entry name" value="[2Fe-2S]-binding domain"/>
    <property type="match status" value="1"/>
</dbReference>
<dbReference type="PANTHER" id="PTHR44379">
    <property type="entry name" value="OXIDOREDUCTASE WITH IRON-SULFUR SUBUNIT"/>
    <property type="match status" value="1"/>
</dbReference>
<dbReference type="PROSITE" id="PS00197">
    <property type="entry name" value="2FE2S_FER_1"/>
    <property type="match status" value="1"/>
</dbReference>
<dbReference type="GO" id="GO:0034875">
    <property type="term" value="F:caffeine oxidase activity"/>
    <property type="evidence" value="ECO:0007669"/>
    <property type="project" value="UniProtKB-EC"/>
</dbReference>
<keyword evidence="4" id="KW-0408">Iron</keyword>
<dbReference type="InterPro" id="IPR036884">
    <property type="entry name" value="2Fe-2S-bd_dom_sf"/>
</dbReference>
<keyword evidence="5" id="KW-0411">Iron-sulfur</keyword>
<sequence>MLKISGKTIITLNVNGEDKEVAVKPSDVLLNILRNELGLTGAKPGCENGDCGSCTVLIDGWPIKSCLMLAVEAIGKKITTVEGLRNVPIQRAFVDNWGFQCGYCTSGFLMVCHALANIHPDANDHVIEEWLQSNICRCTGYEEIKNAVKSVISVK</sequence>
<reference evidence="8 9" key="1">
    <citation type="journal article" date="2015" name="Biotechnol. Bioeng.">
        <title>Genome sequence and phenotypic characterization of Caulobacter segnis.</title>
        <authorList>
            <person name="Patel S."/>
            <person name="Fletcher B."/>
            <person name="Scott D.C."/>
            <person name="Ely B."/>
        </authorList>
    </citation>
    <scope>NUCLEOTIDE SEQUENCE [LARGE SCALE GENOMIC DNA]</scope>
    <source>
        <strain evidence="8 9">ERI-2</strain>
    </source>
</reference>
<name>A0A166R164_9CLOT</name>
<dbReference type="EC" id="1.17.5.2" evidence="8"/>
<gene>
    <name evidence="8" type="primary">cdhC</name>
    <name evidence="8" type="ORF">WY13_01465</name>
</gene>